<dbReference type="RefSeq" id="WP_168917497.1">
    <property type="nucleotide sequence ID" value="NZ_CP050804.1"/>
</dbReference>
<dbReference type="GO" id="GO:0009055">
    <property type="term" value="F:electron transfer activity"/>
    <property type="evidence" value="ECO:0007669"/>
    <property type="project" value="InterPro"/>
</dbReference>
<feature type="domain" description="Electron transfer flavoprotein alpha/beta-subunit N-terminal" evidence="5">
    <location>
        <begin position="21"/>
        <end position="213"/>
    </location>
</feature>
<dbReference type="Proteomes" id="UP000502298">
    <property type="component" value="Chromosome"/>
</dbReference>
<comment type="subunit">
    <text evidence="2">Heterodimer of an alpha and a beta subunit.</text>
</comment>
<evidence type="ECO:0000256" key="4">
    <source>
        <dbReference type="ARBA" id="ARBA00042002"/>
    </source>
</evidence>
<dbReference type="InterPro" id="IPR014730">
    <property type="entry name" value="ETF_a/b_N"/>
</dbReference>
<evidence type="ECO:0000313" key="6">
    <source>
        <dbReference type="EMBL" id="QJC21557.1"/>
    </source>
</evidence>
<dbReference type="PANTHER" id="PTHR21294:SF17">
    <property type="entry name" value="PROTEIN FIXA"/>
    <property type="match status" value="1"/>
</dbReference>
<dbReference type="SUPFAM" id="SSF52402">
    <property type="entry name" value="Adenine nucleotide alpha hydrolases-like"/>
    <property type="match status" value="1"/>
</dbReference>
<dbReference type="SMART" id="SM00893">
    <property type="entry name" value="ETF"/>
    <property type="match status" value="1"/>
</dbReference>
<dbReference type="Pfam" id="PF01012">
    <property type="entry name" value="ETF"/>
    <property type="match status" value="1"/>
</dbReference>
<accession>A0A6H2EL52</accession>
<protein>
    <recommendedName>
        <fullName evidence="4">Electron transfer flavoprotein small subunit</fullName>
    </recommendedName>
</protein>
<evidence type="ECO:0000256" key="3">
    <source>
        <dbReference type="ARBA" id="ARBA00025649"/>
    </source>
</evidence>
<dbReference type="Gene3D" id="3.40.50.620">
    <property type="entry name" value="HUPs"/>
    <property type="match status" value="1"/>
</dbReference>
<gene>
    <name evidence="6" type="ORF">HC352_02880</name>
</gene>
<reference evidence="6 7" key="1">
    <citation type="submission" date="2020-03" db="EMBL/GenBank/DDBJ databases">
        <title>Complete genome of Arcanobacterium buesumensis sp. nov. strain 2701.</title>
        <authorList>
            <person name="Borowiak M."/>
            <person name="Alssahen M."/>
            <person name="Laemmler C."/>
            <person name="Malorny B."/>
            <person name="Hassan A."/>
            <person name="Prenger-Berninghoff E."/>
            <person name="Ploetz M."/>
            <person name="Abdulmawjood A."/>
        </authorList>
    </citation>
    <scope>NUCLEOTIDE SEQUENCE [LARGE SCALE GENOMIC DNA]</scope>
    <source>
        <strain evidence="6 7">2701</strain>
    </source>
</reference>
<dbReference type="InterPro" id="IPR014729">
    <property type="entry name" value="Rossmann-like_a/b/a_fold"/>
</dbReference>
<dbReference type="PANTHER" id="PTHR21294">
    <property type="entry name" value="ELECTRON TRANSFER FLAVOPROTEIN BETA-SUBUNIT"/>
    <property type="match status" value="1"/>
</dbReference>
<evidence type="ECO:0000256" key="2">
    <source>
        <dbReference type="ARBA" id="ARBA00011355"/>
    </source>
</evidence>
<keyword evidence="7" id="KW-1185">Reference proteome</keyword>
<name>A0A6H2EL52_9ACTO</name>
<comment type="function">
    <text evidence="3">The electron transfer flavoprotein serves as a specific electron acceptor for other dehydrogenases. It transfers the electrons to the main respiratory chain via ETF-ubiquinone oxidoreductase (ETF dehydrogenase).</text>
</comment>
<dbReference type="EMBL" id="CP050804">
    <property type="protein sequence ID" value="QJC21557.1"/>
    <property type="molecule type" value="Genomic_DNA"/>
</dbReference>
<evidence type="ECO:0000256" key="1">
    <source>
        <dbReference type="ARBA" id="ARBA00001974"/>
    </source>
</evidence>
<organism evidence="6 7">
    <name type="scientific">Arcanobacterium buesumense</name>
    <dbReference type="NCBI Taxonomy" id="2722751"/>
    <lineage>
        <taxon>Bacteria</taxon>
        <taxon>Bacillati</taxon>
        <taxon>Actinomycetota</taxon>
        <taxon>Actinomycetes</taxon>
        <taxon>Actinomycetales</taxon>
        <taxon>Actinomycetaceae</taxon>
        <taxon>Arcanobacterium</taxon>
    </lineage>
</organism>
<proteinExistence type="predicted"/>
<dbReference type="KEGG" id="arca:HC352_02880"/>
<comment type="cofactor">
    <cofactor evidence="1">
        <name>FAD</name>
        <dbReference type="ChEBI" id="CHEBI:57692"/>
    </cofactor>
</comment>
<evidence type="ECO:0000313" key="7">
    <source>
        <dbReference type="Proteomes" id="UP000502298"/>
    </source>
</evidence>
<evidence type="ECO:0000259" key="5">
    <source>
        <dbReference type="SMART" id="SM00893"/>
    </source>
</evidence>
<dbReference type="AlphaFoldDB" id="A0A6H2EL52"/>
<dbReference type="InterPro" id="IPR012255">
    <property type="entry name" value="ETF_b"/>
</dbReference>
<sequence length="258" mass="26909">MSVVVAYKYTTNPQDARVAADGTVDWSRAKPAMSDYDPVAAQVGKELAVQLGTESIGISVGPAVIGGSMARKNAMSKGFSRGIILADEQANDLNPTQYAQLLSQLVARIDDATIVITGDASIDNGASMTSAILGGYLGWPTFQQVEKIEPQGDGYVLTQQVTGGTRTVEVTGPVVVAVTSDAARVPAPSMKEILAAGKMPVEVISMADVESAPAGVRITGHAKPAERERKRVIFAGPDAVNELVQALRTDGVLDGKEA</sequence>